<evidence type="ECO:0000313" key="2">
    <source>
        <dbReference type="EMBL" id="QCB64572.1"/>
    </source>
</evidence>
<dbReference type="SMR" id="A0A4D6FS48"/>
<protein>
    <submittedName>
        <fullName evidence="2">N-acetylneuraminate synthase</fullName>
    </submittedName>
</protein>
<reference evidence="2 3" key="2">
    <citation type="journal article" date="2010" name="PLoS ONE">
        <title>Complete genome sequence of the multiresistant taxonomic outlier Pseudomonas aeruginosa PA7.</title>
        <authorList>
            <person name="Roy P.H."/>
            <person name="Tetu S.G."/>
            <person name="Larouche A."/>
            <person name="Elbourne L."/>
            <person name="Tremblay S."/>
            <person name="Ren Q."/>
            <person name="Dodson R."/>
            <person name="Harkins D."/>
            <person name="Shay R."/>
            <person name="Watkins K."/>
            <person name="Mahamoud Y."/>
            <person name="Paulsen I.T."/>
        </authorList>
    </citation>
    <scope>NUCLEOTIDE SEQUENCE [LARGE SCALE GENOMIC DNA]</scope>
    <source>
        <strain evidence="2 3">PA7</strain>
    </source>
</reference>
<feature type="domain" description="AFP-like" evidence="1">
    <location>
        <begin position="309"/>
        <end position="361"/>
    </location>
</feature>
<dbReference type="PANTHER" id="PTHR42966:SF1">
    <property type="entry name" value="SIALIC ACID SYNTHASE"/>
    <property type="match status" value="1"/>
</dbReference>
<name>A0A4D6FS48_PSEP7</name>
<dbReference type="CDD" id="cd11615">
    <property type="entry name" value="SAF_NeuB_like"/>
    <property type="match status" value="1"/>
</dbReference>
<dbReference type="Gene3D" id="3.20.20.70">
    <property type="entry name" value="Aldolase class I"/>
    <property type="match status" value="1"/>
</dbReference>
<dbReference type="SUPFAM" id="SSF51569">
    <property type="entry name" value="Aldolase"/>
    <property type="match status" value="1"/>
</dbReference>
<dbReference type="PROSITE" id="PS50844">
    <property type="entry name" value="AFP_LIKE"/>
    <property type="match status" value="1"/>
</dbReference>
<organism evidence="2 3">
    <name type="scientific">Pseudomonas paraeruginosa (strain DSM 24068 / PA7)</name>
    <name type="common">Pseudomonas aeruginosa (strain PA7)</name>
    <dbReference type="NCBI Taxonomy" id="381754"/>
    <lineage>
        <taxon>Bacteria</taxon>
        <taxon>Pseudomonadati</taxon>
        <taxon>Pseudomonadota</taxon>
        <taxon>Gammaproteobacteria</taxon>
        <taxon>Pseudomonadales</taxon>
        <taxon>Pseudomonadaceae</taxon>
        <taxon>Pseudomonas</taxon>
        <taxon>Pseudomonas paraeruginosa</taxon>
    </lineage>
</organism>
<accession>A0A4D6FS48</accession>
<reference evidence="2 3" key="1">
    <citation type="submission" date="2007-06" db="EMBL/GenBank/DDBJ databases">
        <authorList>
            <person name="Dodson R.J."/>
            <person name="Harkins D."/>
            <person name="Paulsen I.T."/>
        </authorList>
    </citation>
    <scope>NUCLEOTIDE SEQUENCE [LARGE SCALE GENOMIC DNA]</scope>
    <source>
        <strain evidence="2 3">PA7</strain>
    </source>
</reference>
<dbReference type="InterPro" id="IPR036732">
    <property type="entry name" value="AFP_Neu5c_C_sf"/>
</dbReference>
<dbReference type="SUPFAM" id="SSF51269">
    <property type="entry name" value="AFP III-like domain"/>
    <property type="match status" value="1"/>
</dbReference>
<dbReference type="InterPro" id="IPR051690">
    <property type="entry name" value="PseI-like"/>
</dbReference>
<dbReference type="InterPro" id="IPR013785">
    <property type="entry name" value="Aldolase_TIM"/>
</dbReference>
<dbReference type="Proteomes" id="UP000001582">
    <property type="component" value="Chromosome"/>
</dbReference>
<dbReference type="EMBL" id="CP000744">
    <property type="protein sequence ID" value="QCB64572.1"/>
    <property type="molecule type" value="Genomic_DNA"/>
</dbReference>
<dbReference type="Gene3D" id="3.90.1210.10">
    <property type="entry name" value="Antifreeze-like/N-acetylneuraminic acid synthase C-terminal domain"/>
    <property type="match status" value="1"/>
</dbReference>
<dbReference type="InterPro" id="IPR013974">
    <property type="entry name" value="SAF"/>
</dbReference>
<dbReference type="Pfam" id="PF08666">
    <property type="entry name" value="SAF"/>
    <property type="match status" value="1"/>
</dbReference>
<dbReference type="GO" id="GO:0016051">
    <property type="term" value="P:carbohydrate biosynthetic process"/>
    <property type="evidence" value="ECO:0007669"/>
    <property type="project" value="InterPro"/>
</dbReference>
<dbReference type="InterPro" id="IPR057736">
    <property type="entry name" value="SAF_PseI/NeuA/NeuB"/>
</dbReference>
<dbReference type="PANTHER" id="PTHR42966">
    <property type="entry name" value="N-ACETYLNEURAMINATE SYNTHASE"/>
    <property type="match status" value="1"/>
</dbReference>
<dbReference type="InterPro" id="IPR020007">
    <property type="entry name" value="NeuB/NeuA"/>
</dbReference>
<dbReference type="InterPro" id="IPR013132">
    <property type="entry name" value="PseI/NeuA/B-like_N"/>
</dbReference>
<dbReference type="RefSeq" id="WP_003150869.1">
    <property type="nucleotide sequence ID" value="NC_009656.1"/>
</dbReference>
<dbReference type="InterPro" id="IPR006190">
    <property type="entry name" value="SAF_AFP_Neu5Ac"/>
</dbReference>
<sequence length="361" mass="39425">MKAPDERAVFVIAEAGVNHNGDRDLAFKLIDVAAQAGVDAVKFQTFNAKRLASRSAPKANYQKHTTDVTESQLAMLKKLELPKEWHFELQAHAHHNGIEFISTAFDSDSLAFLAEMQLPFFKVPSGELTNGPLLWAFAKTGKPLILSTGMATLSEVEQGLAIVAHALSCDNEPKDMDEVWRLWSNPSVRMQLQGHVSLLHCTSQYPTPPDEVNLLAMDTLRSFGLAVGYSDHTEGGLVPIAAVARGACIIEKHFTLDRSMPGPDHKASLEPGELAQMVAQIRMLEVALGSPYKAPQPSEWDTRQAARQQVVAARDIEAGMIITRDDLTTARSGHGLPPTSLWELVGSTSKRAFLAGETLEK</sequence>
<evidence type="ECO:0000313" key="3">
    <source>
        <dbReference type="Proteomes" id="UP000001582"/>
    </source>
</evidence>
<evidence type="ECO:0000259" key="1">
    <source>
        <dbReference type="PROSITE" id="PS50844"/>
    </source>
</evidence>
<dbReference type="GO" id="GO:0047444">
    <property type="term" value="F:N-acylneuraminate-9-phosphate synthase activity"/>
    <property type="evidence" value="ECO:0007669"/>
    <property type="project" value="TreeGrafter"/>
</dbReference>
<gene>
    <name evidence="2" type="ordered locus">PSPA7_6398</name>
</gene>
<dbReference type="Pfam" id="PF03102">
    <property type="entry name" value="NeuB"/>
    <property type="match status" value="1"/>
</dbReference>
<dbReference type="AlphaFoldDB" id="A0A4D6FS48"/>
<proteinExistence type="predicted"/>
<dbReference type="KEGG" id="pap:PSPA7_6398"/>
<dbReference type="NCBIfam" id="TIGR03569">
    <property type="entry name" value="NeuB_NnaB"/>
    <property type="match status" value="1"/>
</dbReference>